<sequence length="325" mass="37952">MIEEVYEKIYRSEIPLPQSPLKALNSYIIKGKEKAVIVDTGFNREECKEAFYENLMRLNVDIKKTEVVITHLHADHSGLAHELYQQGAKIFMSRGDGHATKRLTDEENWIEMKKQLRSFGLKIEEDFLDTHPGKVYAPSGEFEFTTLKDGDKILVDEYSFEVISVPGHTPDMINLYEPKHGIYFSGDHVLDPITPNIGFWGFEYPVILNQYFNSLKKIYDFNIQLMLPSHRTLIKDHQRRIDELLAHHEDRLQEIENILSKNATEMTVEDVAREMKWKIRAKDWDDFPPPQKSFAAGEAMSHLEYLVYQKRITMNKHNGLLYFSI</sequence>
<dbReference type="Proteomes" id="UP000198718">
    <property type="component" value="Unassembled WGS sequence"/>
</dbReference>
<dbReference type="InterPro" id="IPR001279">
    <property type="entry name" value="Metallo-B-lactamas"/>
</dbReference>
<accession>A0A1G8ZBE2</accession>
<feature type="domain" description="Metallo-beta-lactamase" evidence="1">
    <location>
        <begin position="23"/>
        <end position="230"/>
    </location>
</feature>
<dbReference type="EMBL" id="FNFP01000001">
    <property type="protein sequence ID" value="SDK11974.1"/>
    <property type="molecule type" value="Genomic_DNA"/>
</dbReference>
<dbReference type="Gene3D" id="1.10.10.10">
    <property type="entry name" value="Winged helix-like DNA-binding domain superfamily/Winged helix DNA-binding domain"/>
    <property type="match status" value="1"/>
</dbReference>
<dbReference type="InterPro" id="IPR050662">
    <property type="entry name" value="Sec-metab_biosynth-thioest"/>
</dbReference>
<dbReference type="OrthoDB" id="9761531at2"/>
<reference evidence="2 3" key="1">
    <citation type="submission" date="2016-10" db="EMBL/GenBank/DDBJ databases">
        <authorList>
            <person name="de Groot N.N."/>
        </authorList>
    </citation>
    <scope>NUCLEOTIDE SEQUENCE [LARGE SCALE GENOMIC DNA]</scope>
    <source>
        <strain evidence="2 3">DSM 18346</strain>
    </source>
</reference>
<keyword evidence="3" id="KW-1185">Reference proteome</keyword>
<dbReference type="InterPro" id="IPR036388">
    <property type="entry name" value="WH-like_DNA-bd_sf"/>
</dbReference>
<protein>
    <submittedName>
        <fullName evidence="2">Glyoxylase, beta-lactamase superfamily II</fullName>
    </submittedName>
</protein>
<dbReference type="STRING" id="393762.SAMN05660472_00789"/>
<evidence type="ECO:0000313" key="3">
    <source>
        <dbReference type="Proteomes" id="UP000198718"/>
    </source>
</evidence>
<dbReference type="PANTHER" id="PTHR23131">
    <property type="entry name" value="ENDORIBONUCLEASE LACTB2"/>
    <property type="match status" value="1"/>
</dbReference>
<dbReference type="RefSeq" id="WP_090550541.1">
    <property type="nucleotide sequence ID" value="NZ_FNFP01000001.1"/>
</dbReference>
<organism evidence="2 3">
    <name type="scientific">Natronincola ferrireducens</name>
    <dbReference type="NCBI Taxonomy" id="393762"/>
    <lineage>
        <taxon>Bacteria</taxon>
        <taxon>Bacillati</taxon>
        <taxon>Bacillota</taxon>
        <taxon>Clostridia</taxon>
        <taxon>Peptostreptococcales</taxon>
        <taxon>Natronincolaceae</taxon>
        <taxon>Natronincola</taxon>
    </lineage>
</organism>
<dbReference type="SUPFAM" id="SSF56281">
    <property type="entry name" value="Metallo-hydrolase/oxidoreductase"/>
    <property type="match status" value="1"/>
</dbReference>
<dbReference type="PANTHER" id="PTHR23131:SF4">
    <property type="entry name" value="METALLO-BETA-LACTAMASE SUPERFAMILY POTEIN"/>
    <property type="match status" value="1"/>
</dbReference>
<dbReference type="Pfam" id="PF00753">
    <property type="entry name" value="Lactamase_B"/>
    <property type="match status" value="1"/>
</dbReference>
<gene>
    <name evidence="2" type="ORF">SAMN05660472_00789</name>
</gene>
<dbReference type="SMART" id="SM00849">
    <property type="entry name" value="Lactamase_B"/>
    <property type="match status" value="1"/>
</dbReference>
<dbReference type="InterPro" id="IPR036866">
    <property type="entry name" value="RibonucZ/Hydroxyglut_hydro"/>
</dbReference>
<proteinExistence type="predicted"/>
<dbReference type="Gene3D" id="3.60.15.10">
    <property type="entry name" value="Ribonuclease Z/Hydroxyacylglutathione hydrolase-like"/>
    <property type="match status" value="1"/>
</dbReference>
<name>A0A1G8ZBE2_9FIRM</name>
<evidence type="ECO:0000259" key="1">
    <source>
        <dbReference type="SMART" id="SM00849"/>
    </source>
</evidence>
<evidence type="ECO:0000313" key="2">
    <source>
        <dbReference type="EMBL" id="SDK11974.1"/>
    </source>
</evidence>
<dbReference type="AlphaFoldDB" id="A0A1G8ZBE2"/>